<evidence type="ECO:0000256" key="6">
    <source>
        <dbReference type="ARBA" id="ARBA00022989"/>
    </source>
</evidence>
<dbReference type="EMBL" id="JAPUBN010000007">
    <property type="protein sequence ID" value="MCZ2720497.1"/>
    <property type="molecule type" value="Genomic_DNA"/>
</dbReference>
<evidence type="ECO:0000256" key="1">
    <source>
        <dbReference type="ARBA" id="ARBA00004651"/>
    </source>
</evidence>
<comment type="caution">
    <text evidence="9">The sequence shown here is derived from an EMBL/GenBank/DDBJ whole genome shotgun (WGS) entry which is preliminary data.</text>
</comment>
<evidence type="ECO:0000256" key="3">
    <source>
        <dbReference type="ARBA" id="ARBA00022448"/>
    </source>
</evidence>
<keyword evidence="3" id="KW-0813">Transport</keyword>
<dbReference type="PANTHER" id="PTHR34979">
    <property type="entry name" value="INNER MEMBRANE PROTEIN YGAZ"/>
    <property type="match status" value="1"/>
</dbReference>
<sequence>MTDYRKQFWLGVRDLLPLVSGVLPFGLITGATGVSLGMTPEMVMGMTVLFFAGSAQLAAYSLIQDNAPFVIILLTAVVINLRFVIYSATFAPLLGPLKKRYRFPLAYMLSDQVYGLCSMPDQQQKTDSERLWYLTGVSISMALSWILSVILGVAIGASIPAHWSLEFTIPLAFLAMLVTTISNRLLFFVAIISGSCAIAFQLLPYNAGFILAVTAGVSCGLFIPELFKKRSNKHG</sequence>
<feature type="transmembrane region" description="Helical" evidence="8">
    <location>
        <begin position="15"/>
        <end position="36"/>
    </location>
</feature>
<evidence type="ECO:0000256" key="2">
    <source>
        <dbReference type="ARBA" id="ARBA00010735"/>
    </source>
</evidence>
<keyword evidence="6 8" id="KW-1133">Transmembrane helix</keyword>
<keyword evidence="5 8" id="KW-0812">Transmembrane</keyword>
<feature type="transmembrane region" description="Helical" evidence="8">
    <location>
        <begin position="131"/>
        <end position="155"/>
    </location>
</feature>
<evidence type="ECO:0000313" key="10">
    <source>
        <dbReference type="Proteomes" id="UP001149719"/>
    </source>
</evidence>
<dbReference type="RefSeq" id="WP_269122447.1">
    <property type="nucleotide sequence ID" value="NZ_JAPUBN010000007.1"/>
</dbReference>
<comment type="similarity">
    <text evidence="2">Belongs to the AzlC family.</text>
</comment>
<name>A0ABT4JR52_9GAMM</name>
<feature type="transmembrane region" description="Helical" evidence="8">
    <location>
        <begin position="209"/>
        <end position="227"/>
    </location>
</feature>
<evidence type="ECO:0000256" key="8">
    <source>
        <dbReference type="SAM" id="Phobius"/>
    </source>
</evidence>
<evidence type="ECO:0000256" key="7">
    <source>
        <dbReference type="ARBA" id="ARBA00023136"/>
    </source>
</evidence>
<keyword evidence="4" id="KW-1003">Cell membrane</keyword>
<reference evidence="9" key="1">
    <citation type="submission" date="2022-12" db="EMBL/GenBank/DDBJ databases">
        <title>Marinomonas 15G1-11 sp. nov, isolated from marine algae.</title>
        <authorList>
            <person name="Butt M."/>
            <person name="Choi D.G."/>
            <person name="Kim J.M."/>
            <person name="Lee J.K."/>
            <person name="Baek J.H."/>
            <person name="Jeon C.O."/>
        </authorList>
    </citation>
    <scope>NUCLEOTIDE SEQUENCE</scope>
    <source>
        <strain evidence="9">15G1-11</strain>
    </source>
</reference>
<proteinExistence type="inferred from homology"/>
<gene>
    <name evidence="9" type="ORF">O1D97_02255</name>
</gene>
<evidence type="ECO:0000313" key="9">
    <source>
        <dbReference type="EMBL" id="MCZ2720497.1"/>
    </source>
</evidence>
<organism evidence="9 10">
    <name type="scientific">Marinomonas phaeophyticola</name>
    <dbReference type="NCBI Taxonomy" id="3004091"/>
    <lineage>
        <taxon>Bacteria</taxon>
        <taxon>Pseudomonadati</taxon>
        <taxon>Pseudomonadota</taxon>
        <taxon>Gammaproteobacteria</taxon>
        <taxon>Oceanospirillales</taxon>
        <taxon>Oceanospirillaceae</taxon>
        <taxon>Marinomonas</taxon>
    </lineage>
</organism>
<protein>
    <submittedName>
        <fullName evidence="9">AzlC family ABC transporter permease</fullName>
    </submittedName>
</protein>
<evidence type="ECO:0000256" key="4">
    <source>
        <dbReference type="ARBA" id="ARBA00022475"/>
    </source>
</evidence>
<comment type="subcellular location">
    <subcellularLocation>
        <location evidence="1">Cell membrane</location>
        <topology evidence="1">Multi-pass membrane protein</topology>
    </subcellularLocation>
</comment>
<keyword evidence="7 8" id="KW-0472">Membrane</keyword>
<dbReference type="InterPro" id="IPR011606">
    <property type="entry name" value="Brnchd-chn_aa_trnsp_permease"/>
</dbReference>
<dbReference type="Proteomes" id="UP001149719">
    <property type="component" value="Unassembled WGS sequence"/>
</dbReference>
<feature type="transmembrane region" description="Helical" evidence="8">
    <location>
        <begin position="43"/>
        <end position="63"/>
    </location>
</feature>
<accession>A0ABT4JR52</accession>
<dbReference type="Pfam" id="PF03591">
    <property type="entry name" value="AzlC"/>
    <property type="match status" value="1"/>
</dbReference>
<keyword evidence="10" id="KW-1185">Reference proteome</keyword>
<dbReference type="PANTHER" id="PTHR34979:SF1">
    <property type="entry name" value="INNER MEMBRANE PROTEIN YGAZ"/>
    <property type="match status" value="1"/>
</dbReference>
<evidence type="ECO:0000256" key="5">
    <source>
        <dbReference type="ARBA" id="ARBA00022692"/>
    </source>
</evidence>
<feature type="transmembrane region" description="Helical" evidence="8">
    <location>
        <begin position="69"/>
        <end position="94"/>
    </location>
</feature>